<evidence type="ECO:0000256" key="4">
    <source>
        <dbReference type="SAM" id="MobiDB-lite"/>
    </source>
</evidence>
<accession>A0A8C6TGV0</accession>
<dbReference type="Ensembl" id="ENSNMLT00000024434.1">
    <property type="protein sequence ID" value="ENSNMLP00000021792.1"/>
    <property type="gene ID" value="ENSNMLG00000014135.1"/>
</dbReference>
<feature type="repeat" description="ANK" evidence="3">
    <location>
        <begin position="203"/>
        <end position="235"/>
    </location>
</feature>
<feature type="repeat" description="ANK" evidence="3">
    <location>
        <begin position="169"/>
        <end position="201"/>
    </location>
</feature>
<dbReference type="PANTHER" id="PTHR24171">
    <property type="entry name" value="ANKYRIN REPEAT DOMAIN-CONTAINING PROTEIN 39-RELATED"/>
    <property type="match status" value="1"/>
</dbReference>
<dbReference type="AlphaFoldDB" id="A0A8C6TGV0"/>
<dbReference type="InterPro" id="IPR002110">
    <property type="entry name" value="Ankyrin_rpt"/>
</dbReference>
<feature type="compositionally biased region" description="Acidic residues" evidence="4">
    <location>
        <begin position="81"/>
        <end position="110"/>
    </location>
</feature>
<keyword evidence="2 3" id="KW-0040">ANK repeat</keyword>
<dbReference type="Proteomes" id="UP000694523">
    <property type="component" value="Unplaced"/>
</dbReference>
<sequence length="427" mass="48459">MGRYKDSLMESADRPRREDSLLKRLMNVVGEDYGDSVSETSDSDDEQEEFCHYSPEPPWWDDSSEPHATHSTEGDQQPPEEPPEEPAEEEATEEPAEEEATEEPAEDQEDSWTQARCSALEELLQHYKSSECLNKALLRFTERGLHEEVKVLLKYGADPNYIGYTARLIDYAPLHVAVYRADPKMVAILMSSGASASQKGGESDEIPLEMACMSGDLQCVRTLLEHGADVNAEDSLGMTPLMRLVEEQESLDVLELLLEKGADPNLRMDSHHHMESVLFEFFQYFLHNSEAEPERFDYGVKAVRLLLRHGFRVQCCGDLYVDESLLELGLSNFDRLFPLAELLSEQVVPCGPDDHCYPRFEVLQNRLTELLRCRTEAAVRPLVDKANALLDLFIEWPAMERFTLSPLQDGRQGQSGLWTRSPPRCSL</sequence>
<dbReference type="GO" id="GO:0031436">
    <property type="term" value="C:BRCA1-BARD1 complex"/>
    <property type="evidence" value="ECO:0007669"/>
    <property type="project" value="TreeGrafter"/>
</dbReference>
<feature type="region of interest" description="Disordered" evidence="4">
    <location>
        <begin position="407"/>
        <end position="427"/>
    </location>
</feature>
<feature type="compositionally biased region" description="Basic and acidic residues" evidence="4">
    <location>
        <begin position="64"/>
        <end position="73"/>
    </location>
</feature>
<protein>
    <submittedName>
        <fullName evidence="5">Uncharacterized protein</fullName>
    </submittedName>
</protein>
<dbReference type="Pfam" id="PF12796">
    <property type="entry name" value="Ank_2"/>
    <property type="match status" value="1"/>
</dbReference>
<feature type="region of interest" description="Disordered" evidence="4">
    <location>
        <begin position="28"/>
        <end position="113"/>
    </location>
</feature>
<keyword evidence="1" id="KW-0677">Repeat</keyword>
<evidence type="ECO:0000256" key="2">
    <source>
        <dbReference type="ARBA" id="ARBA00023043"/>
    </source>
</evidence>
<dbReference type="SUPFAM" id="SSF48403">
    <property type="entry name" value="Ankyrin repeat"/>
    <property type="match status" value="1"/>
</dbReference>
<evidence type="ECO:0000256" key="1">
    <source>
        <dbReference type="ARBA" id="ARBA00022737"/>
    </source>
</evidence>
<dbReference type="GO" id="GO:0004842">
    <property type="term" value="F:ubiquitin-protein transferase activity"/>
    <property type="evidence" value="ECO:0007669"/>
    <property type="project" value="TreeGrafter"/>
</dbReference>
<name>A0A8C6TGV0_9GOBI</name>
<evidence type="ECO:0000313" key="6">
    <source>
        <dbReference type="Proteomes" id="UP000694523"/>
    </source>
</evidence>
<keyword evidence="6" id="KW-1185">Reference proteome</keyword>
<proteinExistence type="predicted"/>
<dbReference type="PROSITE" id="PS50088">
    <property type="entry name" value="ANK_REPEAT"/>
    <property type="match status" value="3"/>
</dbReference>
<dbReference type="InterPro" id="IPR036770">
    <property type="entry name" value="Ankyrin_rpt-contain_sf"/>
</dbReference>
<dbReference type="PROSITE" id="PS50297">
    <property type="entry name" value="ANK_REP_REGION"/>
    <property type="match status" value="2"/>
</dbReference>
<dbReference type="SMART" id="SM00248">
    <property type="entry name" value="ANK"/>
    <property type="match status" value="4"/>
</dbReference>
<evidence type="ECO:0000256" key="3">
    <source>
        <dbReference type="PROSITE-ProRule" id="PRU00023"/>
    </source>
</evidence>
<reference evidence="5" key="1">
    <citation type="submission" date="2025-08" db="UniProtKB">
        <authorList>
            <consortium name="Ensembl"/>
        </authorList>
    </citation>
    <scope>IDENTIFICATION</scope>
</reference>
<reference evidence="5" key="2">
    <citation type="submission" date="2025-09" db="UniProtKB">
        <authorList>
            <consortium name="Ensembl"/>
        </authorList>
    </citation>
    <scope>IDENTIFICATION</scope>
</reference>
<dbReference type="PANTHER" id="PTHR24171:SF8">
    <property type="entry name" value="BRCA1-ASSOCIATED RING DOMAIN PROTEIN 1"/>
    <property type="match status" value="1"/>
</dbReference>
<dbReference type="GO" id="GO:0085020">
    <property type="term" value="P:protein K6-linked ubiquitination"/>
    <property type="evidence" value="ECO:0007669"/>
    <property type="project" value="TreeGrafter"/>
</dbReference>
<dbReference type="GO" id="GO:0070531">
    <property type="term" value="C:BRCA1-A complex"/>
    <property type="evidence" value="ECO:0007669"/>
    <property type="project" value="TreeGrafter"/>
</dbReference>
<feature type="repeat" description="ANK" evidence="3">
    <location>
        <begin position="236"/>
        <end position="269"/>
    </location>
</feature>
<evidence type="ECO:0000313" key="5">
    <source>
        <dbReference type="Ensembl" id="ENSNMLP00000021792.1"/>
    </source>
</evidence>
<organism evidence="5 6">
    <name type="scientific">Neogobius melanostomus</name>
    <name type="common">round goby</name>
    <dbReference type="NCBI Taxonomy" id="47308"/>
    <lineage>
        <taxon>Eukaryota</taxon>
        <taxon>Metazoa</taxon>
        <taxon>Chordata</taxon>
        <taxon>Craniata</taxon>
        <taxon>Vertebrata</taxon>
        <taxon>Euteleostomi</taxon>
        <taxon>Actinopterygii</taxon>
        <taxon>Neopterygii</taxon>
        <taxon>Teleostei</taxon>
        <taxon>Neoteleostei</taxon>
        <taxon>Acanthomorphata</taxon>
        <taxon>Gobiaria</taxon>
        <taxon>Gobiiformes</taxon>
        <taxon>Gobioidei</taxon>
        <taxon>Gobiidae</taxon>
        <taxon>Benthophilinae</taxon>
        <taxon>Neogobiini</taxon>
        <taxon>Neogobius</taxon>
    </lineage>
</organism>
<dbReference type="Gene3D" id="1.25.40.20">
    <property type="entry name" value="Ankyrin repeat-containing domain"/>
    <property type="match status" value="1"/>
</dbReference>